<reference evidence="2 3" key="1">
    <citation type="submission" date="2024-02" db="EMBL/GenBank/DDBJ databases">
        <authorList>
            <person name="Vignale AGUSTIN F."/>
            <person name="Sosa J E."/>
            <person name="Modenutti C."/>
        </authorList>
    </citation>
    <scope>NUCLEOTIDE SEQUENCE [LARGE SCALE GENOMIC DNA]</scope>
</reference>
<dbReference type="AlphaFoldDB" id="A0ABC8R5U3"/>
<evidence type="ECO:0000313" key="3">
    <source>
        <dbReference type="Proteomes" id="UP001642360"/>
    </source>
</evidence>
<gene>
    <name evidence="2" type="ORF">ILEXP_LOCUS7818</name>
</gene>
<feature type="transmembrane region" description="Helical" evidence="1">
    <location>
        <begin position="12"/>
        <end position="35"/>
    </location>
</feature>
<proteinExistence type="predicted"/>
<evidence type="ECO:0000313" key="2">
    <source>
        <dbReference type="EMBL" id="CAK9140374.1"/>
    </source>
</evidence>
<accession>A0ABC8R5U3</accession>
<protein>
    <submittedName>
        <fullName evidence="2">Uncharacterized protein</fullName>
    </submittedName>
</protein>
<keyword evidence="1" id="KW-0472">Membrane</keyword>
<organism evidence="2 3">
    <name type="scientific">Ilex paraguariensis</name>
    <name type="common">yerba mate</name>
    <dbReference type="NCBI Taxonomy" id="185542"/>
    <lineage>
        <taxon>Eukaryota</taxon>
        <taxon>Viridiplantae</taxon>
        <taxon>Streptophyta</taxon>
        <taxon>Embryophyta</taxon>
        <taxon>Tracheophyta</taxon>
        <taxon>Spermatophyta</taxon>
        <taxon>Magnoliopsida</taxon>
        <taxon>eudicotyledons</taxon>
        <taxon>Gunneridae</taxon>
        <taxon>Pentapetalae</taxon>
        <taxon>asterids</taxon>
        <taxon>campanulids</taxon>
        <taxon>Aquifoliales</taxon>
        <taxon>Aquifoliaceae</taxon>
        <taxon>Ilex</taxon>
    </lineage>
</organism>
<sequence>MATHRRQDLVGGFALFYISNLLIPISSGFHLHVAFKALVLAYTVRELWPYRFLHIFTDPSEEQVKRNHQDWLSKGDSFTV</sequence>
<comment type="caution">
    <text evidence="2">The sequence shown here is derived from an EMBL/GenBank/DDBJ whole genome shotgun (WGS) entry which is preliminary data.</text>
</comment>
<keyword evidence="3" id="KW-1185">Reference proteome</keyword>
<dbReference type="Proteomes" id="UP001642360">
    <property type="component" value="Unassembled WGS sequence"/>
</dbReference>
<name>A0ABC8R5U3_9AQUA</name>
<evidence type="ECO:0000256" key="1">
    <source>
        <dbReference type="SAM" id="Phobius"/>
    </source>
</evidence>
<keyword evidence="1" id="KW-0812">Transmembrane</keyword>
<dbReference type="EMBL" id="CAUOFW020001036">
    <property type="protein sequence ID" value="CAK9140374.1"/>
    <property type="molecule type" value="Genomic_DNA"/>
</dbReference>
<keyword evidence="1" id="KW-1133">Transmembrane helix</keyword>